<protein>
    <submittedName>
        <fullName evidence="2">Stage 0 sporulation protein A</fullName>
    </submittedName>
</protein>
<name>A0A645J509_9ZZZZ</name>
<dbReference type="InterPro" id="IPR036388">
    <property type="entry name" value="WH-like_DNA-bd_sf"/>
</dbReference>
<evidence type="ECO:0000259" key="1">
    <source>
        <dbReference type="Pfam" id="PF08769"/>
    </source>
</evidence>
<dbReference type="GO" id="GO:0005509">
    <property type="term" value="F:calcium ion binding"/>
    <property type="evidence" value="ECO:0007669"/>
    <property type="project" value="InterPro"/>
</dbReference>
<dbReference type="AlphaFoldDB" id="A0A645J509"/>
<dbReference type="Pfam" id="PF08769">
    <property type="entry name" value="Spo0A_C"/>
    <property type="match status" value="1"/>
</dbReference>
<evidence type="ECO:0000313" key="2">
    <source>
        <dbReference type="EMBL" id="MPN58222.1"/>
    </source>
</evidence>
<reference evidence="2" key="1">
    <citation type="submission" date="2019-08" db="EMBL/GenBank/DDBJ databases">
        <authorList>
            <person name="Kucharzyk K."/>
            <person name="Murdoch R.W."/>
            <person name="Higgins S."/>
            <person name="Loffler F."/>
        </authorList>
    </citation>
    <scope>NUCLEOTIDE SEQUENCE</scope>
</reference>
<dbReference type="GO" id="GO:0005737">
    <property type="term" value="C:cytoplasm"/>
    <property type="evidence" value="ECO:0007669"/>
    <property type="project" value="InterPro"/>
</dbReference>
<proteinExistence type="predicted"/>
<sequence>MDKKVTRILRDLSVPANIIGYEYLKTAILLCLENKSLIHQVTKGIYSNIAQLYDTTPSKVECAIRYAVKISLSNTKPETLKQYIGLNENASQKSSSMVANSKYIAAIVEAIKLETDV</sequence>
<dbReference type="GO" id="GO:0003677">
    <property type="term" value="F:DNA binding"/>
    <property type="evidence" value="ECO:0007669"/>
    <property type="project" value="InterPro"/>
</dbReference>
<dbReference type="InterPro" id="IPR016032">
    <property type="entry name" value="Sig_transdc_resp-reg_C-effctor"/>
</dbReference>
<feature type="domain" description="Sporulation initiation factor Spo0A C-terminal" evidence="1">
    <location>
        <begin position="5"/>
        <end position="111"/>
    </location>
</feature>
<accession>A0A645J509</accession>
<gene>
    <name evidence="2" type="primary">spo0A_36</name>
    <name evidence="2" type="ORF">SDC9_205925</name>
</gene>
<dbReference type="EMBL" id="VSSQ01130669">
    <property type="protein sequence ID" value="MPN58222.1"/>
    <property type="molecule type" value="Genomic_DNA"/>
</dbReference>
<dbReference type="Gene3D" id="1.10.10.10">
    <property type="entry name" value="Winged helix-like DNA-binding domain superfamily/Winged helix DNA-binding domain"/>
    <property type="match status" value="1"/>
</dbReference>
<dbReference type="GO" id="GO:0042173">
    <property type="term" value="P:regulation of sporulation resulting in formation of a cellular spore"/>
    <property type="evidence" value="ECO:0007669"/>
    <property type="project" value="InterPro"/>
</dbReference>
<dbReference type="SUPFAM" id="SSF46894">
    <property type="entry name" value="C-terminal effector domain of the bipartite response regulators"/>
    <property type="match status" value="1"/>
</dbReference>
<comment type="caution">
    <text evidence="2">The sequence shown here is derived from an EMBL/GenBank/DDBJ whole genome shotgun (WGS) entry which is preliminary data.</text>
</comment>
<organism evidence="2">
    <name type="scientific">bioreactor metagenome</name>
    <dbReference type="NCBI Taxonomy" id="1076179"/>
    <lineage>
        <taxon>unclassified sequences</taxon>
        <taxon>metagenomes</taxon>
        <taxon>ecological metagenomes</taxon>
    </lineage>
</organism>
<dbReference type="GO" id="GO:0003700">
    <property type="term" value="F:DNA-binding transcription factor activity"/>
    <property type="evidence" value="ECO:0007669"/>
    <property type="project" value="InterPro"/>
</dbReference>
<dbReference type="InterPro" id="IPR014879">
    <property type="entry name" value="Spo0A_C"/>
</dbReference>